<dbReference type="GO" id="GO:0003676">
    <property type="term" value="F:nucleic acid binding"/>
    <property type="evidence" value="ECO:0007669"/>
    <property type="project" value="InterPro"/>
</dbReference>
<feature type="domain" description="DDE-1" evidence="1">
    <location>
        <begin position="17"/>
        <end position="113"/>
    </location>
</feature>
<proteinExistence type="predicted"/>
<evidence type="ECO:0000259" key="1">
    <source>
        <dbReference type="Pfam" id="PF03184"/>
    </source>
</evidence>
<keyword evidence="3" id="KW-1185">Reference proteome</keyword>
<name>A0AAV8YLY2_9CUCU</name>
<evidence type="ECO:0000313" key="2">
    <source>
        <dbReference type="EMBL" id="KAJ8952552.1"/>
    </source>
</evidence>
<dbReference type="InterPro" id="IPR036397">
    <property type="entry name" value="RNaseH_sf"/>
</dbReference>
<dbReference type="EMBL" id="JAPWTK010000067">
    <property type="protein sequence ID" value="KAJ8952552.1"/>
    <property type="molecule type" value="Genomic_DNA"/>
</dbReference>
<sequence length="162" mass="17988">MNPLFIRGCSPGAVGYANGSGWMDSDHLVKYLGHFINHVKPGPNKKILLILDNHNSHRTLAAITKARQANIIMVSLPPHTSHRLQPLDCTVFGSFETPVCKTVSRVSLYDIVGMFSRAFLHVATMEKAVKGFQTTGIYPFNNEIFSDECFRPSEVTDVPVNE</sequence>
<dbReference type="Pfam" id="PF03184">
    <property type="entry name" value="DDE_1"/>
    <property type="match status" value="1"/>
</dbReference>
<organism evidence="2 3">
    <name type="scientific">Aromia moschata</name>
    <dbReference type="NCBI Taxonomy" id="1265417"/>
    <lineage>
        <taxon>Eukaryota</taxon>
        <taxon>Metazoa</taxon>
        <taxon>Ecdysozoa</taxon>
        <taxon>Arthropoda</taxon>
        <taxon>Hexapoda</taxon>
        <taxon>Insecta</taxon>
        <taxon>Pterygota</taxon>
        <taxon>Neoptera</taxon>
        <taxon>Endopterygota</taxon>
        <taxon>Coleoptera</taxon>
        <taxon>Polyphaga</taxon>
        <taxon>Cucujiformia</taxon>
        <taxon>Chrysomeloidea</taxon>
        <taxon>Cerambycidae</taxon>
        <taxon>Cerambycinae</taxon>
        <taxon>Callichromatini</taxon>
        <taxon>Aromia</taxon>
    </lineage>
</organism>
<dbReference type="AlphaFoldDB" id="A0AAV8YLY2"/>
<dbReference type="Gene3D" id="3.30.420.10">
    <property type="entry name" value="Ribonuclease H-like superfamily/Ribonuclease H"/>
    <property type="match status" value="1"/>
</dbReference>
<comment type="caution">
    <text evidence="2">The sequence shown here is derived from an EMBL/GenBank/DDBJ whole genome shotgun (WGS) entry which is preliminary data.</text>
</comment>
<accession>A0AAV8YLY2</accession>
<evidence type="ECO:0000313" key="3">
    <source>
        <dbReference type="Proteomes" id="UP001162162"/>
    </source>
</evidence>
<reference evidence="2" key="1">
    <citation type="journal article" date="2023" name="Insect Mol. Biol.">
        <title>Genome sequencing provides insights into the evolution of gene families encoding plant cell wall-degrading enzymes in longhorned beetles.</title>
        <authorList>
            <person name="Shin N.R."/>
            <person name="Okamura Y."/>
            <person name="Kirsch R."/>
            <person name="Pauchet Y."/>
        </authorList>
    </citation>
    <scope>NUCLEOTIDE SEQUENCE</scope>
    <source>
        <strain evidence="2">AMC_N1</strain>
    </source>
</reference>
<protein>
    <recommendedName>
        <fullName evidence="1">DDE-1 domain-containing protein</fullName>
    </recommendedName>
</protein>
<dbReference type="Proteomes" id="UP001162162">
    <property type="component" value="Unassembled WGS sequence"/>
</dbReference>
<gene>
    <name evidence="2" type="ORF">NQ318_006916</name>
</gene>
<dbReference type="InterPro" id="IPR004875">
    <property type="entry name" value="DDE_SF_endonuclease_dom"/>
</dbReference>